<dbReference type="AlphaFoldDB" id="A0A255YT39"/>
<dbReference type="Proteomes" id="UP000216998">
    <property type="component" value="Unassembled WGS sequence"/>
</dbReference>
<evidence type="ECO:0000313" key="4">
    <source>
        <dbReference type="Proteomes" id="UP000216998"/>
    </source>
</evidence>
<dbReference type="Pfam" id="PF19780">
    <property type="entry name" value="DUF6265"/>
    <property type="match status" value="1"/>
</dbReference>
<gene>
    <name evidence="3" type="ORF">CHU95_16350</name>
</gene>
<comment type="caution">
    <text evidence="3">The sequence shown here is derived from an EMBL/GenBank/DDBJ whole genome shotgun (WGS) entry which is preliminary data.</text>
</comment>
<dbReference type="InterPro" id="IPR046232">
    <property type="entry name" value="DUF6265"/>
</dbReference>
<protein>
    <recommendedName>
        <fullName evidence="2">DUF6265 domain-containing protein</fullName>
    </recommendedName>
</protein>
<proteinExistence type="predicted"/>
<keyword evidence="1" id="KW-0732">Signal</keyword>
<reference evidence="3 4" key="1">
    <citation type="submission" date="2017-07" db="EMBL/GenBank/DDBJ databases">
        <title>Niveispirillum cyanobacteriorum sp. nov., isolated from cyanobacterial aggregates in a eutrophic lake.</title>
        <authorList>
            <person name="Cai H."/>
        </authorList>
    </citation>
    <scope>NUCLEOTIDE SEQUENCE [LARGE SCALE GENOMIC DNA]</scope>
    <source>
        <strain evidence="4">TH1-14</strain>
    </source>
</reference>
<evidence type="ECO:0000259" key="2">
    <source>
        <dbReference type="Pfam" id="PF19780"/>
    </source>
</evidence>
<organism evidence="3 4">
    <name type="scientific">Niveispirillum lacus</name>
    <dbReference type="NCBI Taxonomy" id="1981099"/>
    <lineage>
        <taxon>Bacteria</taxon>
        <taxon>Pseudomonadati</taxon>
        <taxon>Pseudomonadota</taxon>
        <taxon>Alphaproteobacteria</taxon>
        <taxon>Rhodospirillales</taxon>
        <taxon>Azospirillaceae</taxon>
        <taxon>Niveispirillum</taxon>
    </lineage>
</organism>
<evidence type="ECO:0000256" key="1">
    <source>
        <dbReference type="SAM" id="SignalP"/>
    </source>
</evidence>
<feature type="domain" description="DUF6265" evidence="2">
    <location>
        <begin position="36"/>
        <end position="139"/>
    </location>
</feature>
<feature type="signal peptide" evidence="1">
    <location>
        <begin position="1"/>
        <end position="27"/>
    </location>
</feature>
<accession>A0A255YT39</accession>
<sequence>MSTFSVTRLSGLLLLGLFLALPTGSQASNDPLRSLDWLAGQWVGREGPTRTEQHFMRPGDGVMLGMRRSMSPVRGADTEFMRIVAEPDGSVVYYGQPLGSDAVIPYKLIESGNNMAVFSNTEIAYPQRIVFNRYGGNVVAALEGPDGNGGIRRFRWTWQRAGDAP</sequence>
<dbReference type="EMBL" id="NOXU01000031">
    <property type="protein sequence ID" value="OYQ32373.1"/>
    <property type="molecule type" value="Genomic_DNA"/>
</dbReference>
<name>A0A255YT39_9PROT</name>
<feature type="chain" id="PRO_5012310326" description="DUF6265 domain-containing protein" evidence="1">
    <location>
        <begin position="28"/>
        <end position="165"/>
    </location>
</feature>
<keyword evidence="4" id="KW-1185">Reference proteome</keyword>
<dbReference type="OrthoDB" id="5382295at2"/>
<evidence type="ECO:0000313" key="3">
    <source>
        <dbReference type="EMBL" id="OYQ32373.1"/>
    </source>
</evidence>
<dbReference type="RefSeq" id="WP_094457410.1">
    <property type="nucleotide sequence ID" value="NZ_NOXU01000031.1"/>
</dbReference>